<evidence type="ECO:0000256" key="1">
    <source>
        <dbReference type="SAM" id="MobiDB-lite"/>
    </source>
</evidence>
<name>A0A1F5LP27_PENAI</name>
<feature type="region of interest" description="Disordered" evidence="1">
    <location>
        <begin position="1"/>
        <end position="40"/>
    </location>
</feature>
<dbReference type="Proteomes" id="UP000177622">
    <property type="component" value="Unassembled WGS sequence"/>
</dbReference>
<protein>
    <submittedName>
        <fullName evidence="2">Uncharacterized protein</fullName>
    </submittedName>
</protein>
<keyword evidence="3" id="KW-1185">Reference proteome</keyword>
<dbReference type="RefSeq" id="XP_022490402.1">
    <property type="nucleotide sequence ID" value="XM_022629873.1"/>
</dbReference>
<proteinExistence type="predicted"/>
<organism evidence="2 3">
    <name type="scientific">Penicillium arizonense</name>
    <dbReference type="NCBI Taxonomy" id="1835702"/>
    <lineage>
        <taxon>Eukaryota</taxon>
        <taxon>Fungi</taxon>
        <taxon>Dikarya</taxon>
        <taxon>Ascomycota</taxon>
        <taxon>Pezizomycotina</taxon>
        <taxon>Eurotiomycetes</taxon>
        <taxon>Eurotiomycetidae</taxon>
        <taxon>Eurotiales</taxon>
        <taxon>Aspergillaceae</taxon>
        <taxon>Penicillium</taxon>
    </lineage>
</organism>
<reference evidence="2 3" key="1">
    <citation type="journal article" date="2016" name="Sci. Rep.">
        <title>Penicillium arizonense, a new, genome sequenced fungal species, reveals a high chemical diversity in secreted metabolites.</title>
        <authorList>
            <person name="Grijseels S."/>
            <person name="Nielsen J.C."/>
            <person name="Randelovic M."/>
            <person name="Nielsen J."/>
            <person name="Nielsen K.F."/>
            <person name="Workman M."/>
            <person name="Frisvad J.C."/>
        </authorList>
    </citation>
    <scope>NUCLEOTIDE SEQUENCE [LARGE SCALE GENOMIC DNA]</scope>
    <source>
        <strain evidence="2 3">CBS 141311</strain>
    </source>
</reference>
<sequence length="135" mass="15537">MTPPSAFPTRKRGRLRAYTSAKEKQVSNVTQRRNQRQSARAVHRTQQFEALFHHSVTIPQYMNERALTRITRRLIGQAACLVRAPGPLRGVCGEKKAAYFEKETFFMKEFWDEVPPADGRNGPSREKSRDFKGIT</sequence>
<dbReference type="GeneID" id="34574607"/>
<evidence type="ECO:0000313" key="2">
    <source>
        <dbReference type="EMBL" id="OGE54972.1"/>
    </source>
</evidence>
<dbReference type="EMBL" id="LXJU01000005">
    <property type="protein sequence ID" value="OGE54972.1"/>
    <property type="molecule type" value="Genomic_DNA"/>
</dbReference>
<feature type="region of interest" description="Disordered" evidence="1">
    <location>
        <begin position="115"/>
        <end position="135"/>
    </location>
</feature>
<feature type="compositionally biased region" description="Basic and acidic residues" evidence="1">
    <location>
        <begin position="123"/>
        <end position="135"/>
    </location>
</feature>
<dbReference type="OrthoDB" id="4354629at2759"/>
<gene>
    <name evidence="2" type="ORF">PENARI_c005G07782</name>
</gene>
<accession>A0A1F5LP27</accession>
<dbReference type="AlphaFoldDB" id="A0A1F5LP27"/>
<comment type="caution">
    <text evidence="2">The sequence shown here is derived from an EMBL/GenBank/DDBJ whole genome shotgun (WGS) entry which is preliminary data.</text>
</comment>
<feature type="compositionally biased region" description="Polar residues" evidence="1">
    <location>
        <begin position="26"/>
        <end position="40"/>
    </location>
</feature>
<evidence type="ECO:0000313" key="3">
    <source>
        <dbReference type="Proteomes" id="UP000177622"/>
    </source>
</evidence>